<feature type="domain" description="Penicillin-binding protein dimerisation" evidence="5">
    <location>
        <begin position="48"/>
        <end position="197"/>
    </location>
</feature>
<dbReference type="Gene3D" id="3.90.1310.10">
    <property type="entry name" value="Penicillin-binding protein 2a (Domain 2)"/>
    <property type="match status" value="1"/>
</dbReference>
<evidence type="ECO:0000259" key="4">
    <source>
        <dbReference type="Pfam" id="PF00905"/>
    </source>
</evidence>
<organism evidence="6 7">
    <name type="scientific">Candidatus Gottesmanbacteria bacterium RIFCSPLOWO2_01_FULL_39_12b</name>
    <dbReference type="NCBI Taxonomy" id="1798388"/>
    <lineage>
        <taxon>Bacteria</taxon>
        <taxon>Candidatus Gottesmaniibacteriota</taxon>
    </lineage>
</organism>
<dbReference type="Pfam" id="PF00905">
    <property type="entry name" value="Transpeptidase"/>
    <property type="match status" value="1"/>
</dbReference>
<dbReference type="GO" id="GO:0005886">
    <property type="term" value="C:plasma membrane"/>
    <property type="evidence" value="ECO:0007669"/>
    <property type="project" value="TreeGrafter"/>
</dbReference>
<sequence length="557" mass="61817">MEKRLYLVFFLYILLFFLVIIKLYYWQISSFDRLKGLSESQTLTTLSVPAVRGNIYAADGSPLVLNQSAFLVYAEPQKIKKSQEVITALSKELEIPSASLSALISNQGLKWVSIAEKVDEKKIEAIKQYKIEGIGFTPQSKRYYPEASMAAHLLGFLGKNAKSENQGYFGIEGFYDEQLKGRDGIRKQEEDAVGNPILSERLEEIPAENGRDLYLTIDKTAQFITENKLSEAIIKYGAKGGSVIILEPKTGSVIAMASFPAYDPLNFSNFESKYYNNPVVSSAYEPGSTFKVLVMAAALNEGKVKPDTKYDETGPVEIGEYSIKTWNQKYHGEITLAKIMEYSSNVGMVYVENQLGHDLFLKYLDKLGFGVTTDIDLQEESSPVIRQKGKWYPIDYATASFGQGIAVTPLQMVRAVSAIANGGKLVKPYVVKMIKLQNGKIINISPRIIREVFKKETSALITEMMVSAVENGETKNIKPIGYRIAGKTGTAQIPIAGHYDTDKTIASFIGFAPVDNPKFVMLVTINEPTSSPWGSETAAPVFFEIAKELFTYYGISP</sequence>
<evidence type="ECO:0008006" key="8">
    <source>
        <dbReference type="Google" id="ProtNLM"/>
    </source>
</evidence>
<evidence type="ECO:0000256" key="2">
    <source>
        <dbReference type="ARBA" id="ARBA00023136"/>
    </source>
</evidence>
<accession>A0A1F6AQJ0</accession>
<dbReference type="InterPro" id="IPR005311">
    <property type="entry name" value="PBP_dimer"/>
</dbReference>
<dbReference type="PANTHER" id="PTHR30627:SF1">
    <property type="entry name" value="PEPTIDOGLYCAN D,D-TRANSPEPTIDASE FTSI"/>
    <property type="match status" value="1"/>
</dbReference>
<evidence type="ECO:0000256" key="3">
    <source>
        <dbReference type="SAM" id="Phobius"/>
    </source>
</evidence>
<protein>
    <recommendedName>
        <fullName evidence="8">Peptidoglycan glycosyltransferase</fullName>
    </recommendedName>
</protein>
<dbReference type="PANTHER" id="PTHR30627">
    <property type="entry name" value="PEPTIDOGLYCAN D,D-TRANSPEPTIDASE"/>
    <property type="match status" value="1"/>
</dbReference>
<proteinExistence type="predicted"/>
<dbReference type="EMBL" id="MFJR01000007">
    <property type="protein sequence ID" value="OGG26753.1"/>
    <property type="molecule type" value="Genomic_DNA"/>
</dbReference>
<dbReference type="SUPFAM" id="SSF56519">
    <property type="entry name" value="Penicillin binding protein dimerisation domain"/>
    <property type="match status" value="1"/>
</dbReference>
<dbReference type="Proteomes" id="UP000176609">
    <property type="component" value="Unassembled WGS sequence"/>
</dbReference>
<keyword evidence="3" id="KW-1133">Transmembrane helix</keyword>
<dbReference type="GO" id="GO:0071555">
    <property type="term" value="P:cell wall organization"/>
    <property type="evidence" value="ECO:0007669"/>
    <property type="project" value="TreeGrafter"/>
</dbReference>
<reference evidence="6 7" key="1">
    <citation type="journal article" date="2016" name="Nat. Commun.">
        <title>Thousands of microbial genomes shed light on interconnected biogeochemical processes in an aquifer system.</title>
        <authorList>
            <person name="Anantharaman K."/>
            <person name="Brown C.T."/>
            <person name="Hug L.A."/>
            <person name="Sharon I."/>
            <person name="Castelle C.J."/>
            <person name="Probst A.J."/>
            <person name="Thomas B.C."/>
            <person name="Singh A."/>
            <person name="Wilkins M.J."/>
            <person name="Karaoz U."/>
            <person name="Brodie E.L."/>
            <person name="Williams K.H."/>
            <person name="Hubbard S.S."/>
            <person name="Banfield J.F."/>
        </authorList>
    </citation>
    <scope>NUCLEOTIDE SEQUENCE [LARGE SCALE GENOMIC DNA]</scope>
</reference>
<name>A0A1F6AQJ0_9BACT</name>
<dbReference type="InterPro" id="IPR050515">
    <property type="entry name" value="Beta-lactam/transpept"/>
</dbReference>
<comment type="caution">
    <text evidence="6">The sequence shown here is derived from an EMBL/GenBank/DDBJ whole genome shotgun (WGS) entry which is preliminary data.</text>
</comment>
<evidence type="ECO:0000256" key="1">
    <source>
        <dbReference type="ARBA" id="ARBA00004370"/>
    </source>
</evidence>
<keyword evidence="2 3" id="KW-0472">Membrane</keyword>
<evidence type="ECO:0000313" key="6">
    <source>
        <dbReference type="EMBL" id="OGG26753.1"/>
    </source>
</evidence>
<dbReference type="GO" id="GO:0008658">
    <property type="term" value="F:penicillin binding"/>
    <property type="evidence" value="ECO:0007669"/>
    <property type="project" value="InterPro"/>
</dbReference>
<evidence type="ECO:0000313" key="7">
    <source>
        <dbReference type="Proteomes" id="UP000176609"/>
    </source>
</evidence>
<keyword evidence="3" id="KW-0812">Transmembrane</keyword>
<dbReference type="Gene3D" id="3.40.710.10">
    <property type="entry name" value="DD-peptidase/beta-lactamase superfamily"/>
    <property type="match status" value="1"/>
</dbReference>
<gene>
    <name evidence="6" type="ORF">A2960_01105</name>
</gene>
<comment type="subcellular location">
    <subcellularLocation>
        <location evidence="1">Membrane</location>
    </subcellularLocation>
</comment>
<dbReference type="SUPFAM" id="SSF56601">
    <property type="entry name" value="beta-lactamase/transpeptidase-like"/>
    <property type="match status" value="1"/>
</dbReference>
<dbReference type="InterPro" id="IPR001460">
    <property type="entry name" value="PCN-bd_Tpept"/>
</dbReference>
<feature type="transmembrane region" description="Helical" evidence="3">
    <location>
        <begin position="6"/>
        <end position="25"/>
    </location>
</feature>
<dbReference type="Pfam" id="PF03717">
    <property type="entry name" value="PBP_dimer"/>
    <property type="match status" value="1"/>
</dbReference>
<evidence type="ECO:0000259" key="5">
    <source>
        <dbReference type="Pfam" id="PF03717"/>
    </source>
</evidence>
<feature type="domain" description="Penicillin-binding protein transpeptidase" evidence="4">
    <location>
        <begin position="241"/>
        <end position="545"/>
    </location>
</feature>
<dbReference type="InterPro" id="IPR012338">
    <property type="entry name" value="Beta-lactam/transpept-like"/>
</dbReference>
<dbReference type="InterPro" id="IPR036138">
    <property type="entry name" value="PBP_dimer_sf"/>
</dbReference>
<dbReference type="AlphaFoldDB" id="A0A1F6AQJ0"/>
<dbReference type="Gene3D" id="3.30.450.330">
    <property type="match status" value="1"/>
</dbReference>